<name>A0AA38WZN5_9EURO</name>
<comment type="caution">
    <text evidence="1">The sequence shown here is derived from an EMBL/GenBank/DDBJ whole genome shotgun (WGS) entry which is preliminary data.</text>
</comment>
<evidence type="ECO:0000313" key="1">
    <source>
        <dbReference type="EMBL" id="KAJ9604089.1"/>
    </source>
</evidence>
<reference evidence="1" key="1">
    <citation type="submission" date="2022-10" db="EMBL/GenBank/DDBJ databases">
        <title>Culturing micro-colonial fungi from biological soil crusts in the Mojave desert and describing Neophaeococcomyces mojavensis, and introducing the new genera and species Taxawa tesnikishii.</title>
        <authorList>
            <person name="Kurbessoian T."/>
            <person name="Stajich J.E."/>
        </authorList>
    </citation>
    <scope>NUCLEOTIDE SEQUENCE</scope>
    <source>
        <strain evidence="1">TK_41</strain>
    </source>
</reference>
<dbReference type="EMBL" id="JAPDRK010000020">
    <property type="protein sequence ID" value="KAJ9604089.1"/>
    <property type="molecule type" value="Genomic_DNA"/>
</dbReference>
<keyword evidence="2" id="KW-1185">Reference proteome</keyword>
<dbReference type="Proteomes" id="UP001172673">
    <property type="component" value="Unassembled WGS sequence"/>
</dbReference>
<organism evidence="1 2">
    <name type="scientific">Cladophialophora chaetospira</name>
    <dbReference type="NCBI Taxonomy" id="386627"/>
    <lineage>
        <taxon>Eukaryota</taxon>
        <taxon>Fungi</taxon>
        <taxon>Dikarya</taxon>
        <taxon>Ascomycota</taxon>
        <taxon>Pezizomycotina</taxon>
        <taxon>Eurotiomycetes</taxon>
        <taxon>Chaetothyriomycetidae</taxon>
        <taxon>Chaetothyriales</taxon>
        <taxon>Herpotrichiellaceae</taxon>
        <taxon>Cladophialophora</taxon>
    </lineage>
</organism>
<sequence>MSSTHISPWSALKLQMSSLTLNAGRTPSPLGQLASLPAEVRQMVFKACIANNSAIKAITICKQLHQEFTPLLYEAMELAFHIDPTNAASEVKILGWGKGRTVASIGNHRDTSSIVEKMPFDRFGGIQVIVEPPDPRDTGQLVRCWRQCTSLMEVLLPQWFDPDNLPRSIYDLKLGRRSERLPPVVIEFVEGGDRYWSGGAPFTHSYRNGEMVVEGGMSWNHSVPSYKAGVDAFGTRRSGKFEFSDLDMILRAFYRIRCADSLKIRLPPSARGFEGKGTNIAIARLVGLAKAEKPFGIITTRSDFLDVHWVLSRENAIHLWLEYLLDDLDGPAAALLRRQRFQDWCSEAEHLHFQRLIGFDFAKFGGHQVGSVRGEVYMDSGMIQRIKSAFRARFRVGLEIQKEIVDDDILSDSSRNRGL</sequence>
<evidence type="ECO:0000313" key="2">
    <source>
        <dbReference type="Proteomes" id="UP001172673"/>
    </source>
</evidence>
<dbReference type="AlphaFoldDB" id="A0AA38WZN5"/>
<protein>
    <submittedName>
        <fullName evidence="1">Uncharacterized protein</fullName>
    </submittedName>
</protein>
<proteinExistence type="predicted"/>
<gene>
    <name evidence="1" type="ORF">H2200_011612</name>
</gene>
<accession>A0AA38WZN5</accession>